<proteinExistence type="predicted"/>
<dbReference type="KEGG" id="ntr:B0W44_15305"/>
<dbReference type="OrthoDB" id="154477at2"/>
<sequence length="208" mass="23564">MTKAERTFDMVHGTQRIYRHLLDCMAKPGVIRNIRGSFEMTAQDHGLSPVLAAVAFTLIDREVSFHLMCERSDDARKFLQWKTFSRHRPLPDADYVLIQRRLNGREVREVMAQVKRGTLADPHLSATVFLLVTHVSQAEGGAGMVLHLRGPGIKGRRTCHVEGLLPEWLEERQSINREFPLGIDIVLVTESGDMLALPRTTLIESEEL</sequence>
<organism evidence="1 2">
    <name type="scientific">Novibacillus thermophilus</name>
    <dbReference type="NCBI Taxonomy" id="1471761"/>
    <lineage>
        <taxon>Bacteria</taxon>
        <taxon>Bacillati</taxon>
        <taxon>Bacillota</taxon>
        <taxon>Bacilli</taxon>
        <taxon>Bacillales</taxon>
        <taxon>Thermoactinomycetaceae</taxon>
        <taxon>Novibacillus</taxon>
    </lineage>
</organism>
<dbReference type="PIRSF" id="PIRSF020680">
    <property type="entry name" value="PhnH"/>
    <property type="match status" value="1"/>
</dbReference>
<keyword evidence="2" id="KW-1185">Reference proteome</keyword>
<keyword evidence="1" id="KW-0456">Lyase</keyword>
<dbReference type="GO" id="GO:0019634">
    <property type="term" value="P:organic phosphonate metabolic process"/>
    <property type="evidence" value="ECO:0007669"/>
    <property type="project" value="InterPro"/>
</dbReference>
<dbReference type="AlphaFoldDB" id="A0A1U9KA47"/>
<dbReference type="RefSeq" id="WP_077720783.1">
    <property type="nucleotide sequence ID" value="NZ_CP019699.1"/>
</dbReference>
<evidence type="ECO:0000313" key="1">
    <source>
        <dbReference type="EMBL" id="AQS56912.1"/>
    </source>
</evidence>
<evidence type="ECO:0000313" key="2">
    <source>
        <dbReference type="Proteomes" id="UP000188603"/>
    </source>
</evidence>
<dbReference type="GO" id="GO:0016829">
    <property type="term" value="F:lyase activity"/>
    <property type="evidence" value="ECO:0007669"/>
    <property type="project" value="UniProtKB-KW"/>
</dbReference>
<name>A0A1U9KA47_9BACL</name>
<dbReference type="EMBL" id="CP019699">
    <property type="protein sequence ID" value="AQS56912.1"/>
    <property type="molecule type" value="Genomic_DNA"/>
</dbReference>
<reference evidence="1 2" key="1">
    <citation type="journal article" date="2015" name="Int. J. Syst. Evol. Microbiol.">
        <title>Novibacillus thermophilus gen. nov., sp. nov., a Gram-staining-negative and moderately thermophilic member of the family Thermoactinomycetaceae.</title>
        <authorList>
            <person name="Yang G."/>
            <person name="Chen J."/>
            <person name="Zhou S."/>
        </authorList>
    </citation>
    <scope>NUCLEOTIDE SEQUENCE [LARGE SCALE GENOMIC DNA]</scope>
    <source>
        <strain evidence="1 2">SG-1</strain>
    </source>
</reference>
<protein>
    <submittedName>
        <fullName evidence="1">Phosphonate C-P lyase system protein PhnH</fullName>
    </submittedName>
</protein>
<dbReference type="Pfam" id="PF05845">
    <property type="entry name" value="PhnH"/>
    <property type="match status" value="1"/>
</dbReference>
<dbReference type="SUPFAM" id="SSF159709">
    <property type="entry name" value="PhnH-like"/>
    <property type="match status" value="1"/>
</dbReference>
<accession>A0A1U9KA47</accession>
<dbReference type="InterPro" id="IPR038058">
    <property type="entry name" value="PhnH-like_sp"/>
</dbReference>
<dbReference type="Gene3D" id="3.40.50.11310">
    <property type="entry name" value="Bacterial phosphonate metabolism protein PhnH"/>
    <property type="match status" value="1"/>
</dbReference>
<dbReference type="STRING" id="1471761.B0W44_15305"/>
<dbReference type="InterPro" id="IPR008772">
    <property type="entry name" value="Phosphonate_metab_PhnH"/>
</dbReference>
<dbReference type="NCBIfam" id="TIGR03292">
    <property type="entry name" value="PhnH_redo"/>
    <property type="match status" value="1"/>
</dbReference>
<dbReference type="Proteomes" id="UP000188603">
    <property type="component" value="Chromosome"/>
</dbReference>
<gene>
    <name evidence="1" type="ORF">B0W44_15305</name>
</gene>